<dbReference type="EMBL" id="EU643477">
    <property type="protein sequence ID" value="ACD54677.1"/>
    <property type="molecule type" value="Genomic_DNA"/>
</dbReference>
<evidence type="ECO:0000256" key="1">
    <source>
        <dbReference type="SAM" id="Phobius"/>
    </source>
</evidence>
<dbReference type="AlphaFoldDB" id="B3G4C9"/>
<keyword evidence="1" id="KW-1133">Transmembrane helix</keyword>
<protein>
    <submittedName>
        <fullName evidence="2">Uncharacterized protein</fullName>
    </submittedName>
</protein>
<accession>B3G4C9</accession>
<evidence type="ECO:0000313" key="2">
    <source>
        <dbReference type="EMBL" id="ACD54677.1"/>
    </source>
</evidence>
<name>B3G4C9_ADIVA</name>
<reference evidence="2" key="1">
    <citation type="journal article" date="2008" name="Science">
        <title>Massive horizontal gene transfer in bdelloid rotifers.</title>
        <authorList>
            <person name="Gladyshev E.A."/>
            <person name="Meselson M.S."/>
            <person name="Arkhipova I.R."/>
        </authorList>
    </citation>
    <scope>NUCLEOTIDE SEQUENCE</scope>
</reference>
<feature type="transmembrane region" description="Helical" evidence="1">
    <location>
        <begin position="46"/>
        <end position="65"/>
    </location>
</feature>
<proteinExistence type="predicted"/>
<feature type="transmembrane region" description="Helical" evidence="1">
    <location>
        <begin position="363"/>
        <end position="384"/>
    </location>
</feature>
<keyword evidence="1" id="KW-0812">Transmembrane</keyword>
<sequence length="408" mass="47370">MCAAMEERKSVDCLRRFGKFFIECNLFKTDSADREMIYIQKWSTRIYICLLLLCMLVLLIDNGLYETIELVELQNPSLESYLQLQRTYTDVSCPCIQISVAYDSFVEISSIYHKIFFSDFISQTWINQFVDNRTTMRYRADFRSSTNLQFQVLRELCDQLKMVLNNNIQSFYDRKLITGNLMKKNLLHTDTEAVIDTLKKRIFEDFQQPILFIRPLMIDNVIASGIETAGVIGCYPQNKTPGATFIVSDYQRGSSCEFSCTCDTYDTCVSSAAYLTFNDKFVILMELLGFKFTSSLICRKHAILPTAVNLNVMQQANNSNNAFNDLLQNLFVEELFPVINYSFYFTECRPRSCFYVIMQRSTALYGGLSVVLRFLVPYIVTFLIKRLKHQNVPTVDTGEFTEILFKYH</sequence>
<organism evidence="2">
    <name type="scientific">Adineta vaga</name>
    <name type="common">Rotifer</name>
    <name type="synonym">Callidina vaga</name>
    <dbReference type="NCBI Taxonomy" id="104782"/>
    <lineage>
        <taxon>Eukaryota</taxon>
        <taxon>Metazoa</taxon>
        <taxon>Spiralia</taxon>
        <taxon>Gnathifera</taxon>
        <taxon>Rotifera</taxon>
        <taxon>Eurotatoria</taxon>
        <taxon>Bdelloidea</taxon>
        <taxon>Adinetida</taxon>
        <taxon>Adinetidae</taxon>
        <taxon>Adineta</taxon>
    </lineage>
</organism>
<keyword evidence="1" id="KW-0472">Membrane</keyword>